<gene>
    <name evidence="9" type="ORF">D1970_16635</name>
</gene>
<comment type="caution">
    <text evidence="9">The sequence shown here is derived from an EMBL/GenBank/DDBJ whole genome shotgun (WGS) entry which is preliminary data.</text>
</comment>
<keyword evidence="3" id="KW-0813">Transport</keyword>
<dbReference type="EMBL" id="QWVT01000029">
    <property type="protein sequence ID" value="RID83303.1"/>
    <property type="molecule type" value="Genomic_DNA"/>
</dbReference>
<evidence type="ECO:0000313" key="9">
    <source>
        <dbReference type="EMBL" id="RID83303.1"/>
    </source>
</evidence>
<dbReference type="InterPro" id="IPR038523">
    <property type="entry name" value="AmiSUreI_transpt_sf"/>
</dbReference>
<keyword evidence="5 8" id="KW-0812">Transmembrane</keyword>
<dbReference type="InterPro" id="IPR003211">
    <property type="entry name" value="AmiSUreI_transpt"/>
</dbReference>
<name>A0A398B6I9_9BACI</name>
<keyword evidence="10" id="KW-1185">Reference proteome</keyword>
<dbReference type="CDD" id="cd13429">
    <property type="entry name" value="UreI_AmiS_like_2"/>
    <property type="match status" value="1"/>
</dbReference>
<dbReference type="RefSeq" id="WP_119114148.1">
    <property type="nucleotide sequence ID" value="NZ_CBCSEO010000003.1"/>
</dbReference>
<feature type="transmembrane region" description="Helical" evidence="8">
    <location>
        <begin position="115"/>
        <end position="134"/>
    </location>
</feature>
<feature type="transmembrane region" description="Helical" evidence="8">
    <location>
        <begin position="172"/>
        <end position="191"/>
    </location>
</feature>
<evidence type="ECO:0000256" key="1">
    <source>
        <dbReference type="ARBA" id="ARBA00004651"/>
    </source>
</evidence>
<accession>A0A398B6I9</accession>
<keyword evidence="6 8" id="KW-1133">Transmembrane helix</keyword>
<keyword evidence="7 8" id="KW-0472">Membrane</keyword>
<dbReference type="GO" id="GO:0005886">
    <property type="term" value="C:plasma membrane"/>
    <property type="evidence" value="ECO:0007669"/>
    <property type="project" value="UniProtKB-SubCell"/>
</dbReference>
<evidence type="ECO:0000313" key="10">
    <source>
        <dbReference type="Proteomes" id="UP000265816"/>
    </source>
</evidence>
<evidence type="ECO:0000256" key="3">
    <source>
        <dbReference type="ARBA" id="ARBA00022448"/>
    </source>
</evidence>
<proteinExistence type="inferred from homology"/>
<feature type="transmembrane region" description="Helical" evidence="8">
    <location>
        <begin position="56"/>
        <end position="75"/>
    </location>
</feature>
<dbReference type="Gene3D" id="1.25.40.600">
    <property type="match status" value="1"/>
</dbReference>
<protein>
    <submittedName>
        <fullName evidence="9">Acetamide transporter</fullName>
    </submittedName>
</protein>
<reference evidence="9 10" key="1">
    <citation type="submission" date="2018-08" db="EMBL/GenBank/DDBJ databases">
        <title>Bacillus jemisoniae sp. nov., Bacillus chryseoplanitiae sp. nov., Bacillus resnikiae sp. nov., and Bacillus frankliniae sp. nov., isolated from Viking spacecraft and associated surfaces.</title>
        <authorList>
            <person name="Seuylemezian A."/>
            <person name="Vaishampayan P."/>
        </authorList>
    </citation>
    <scope>NUCLEOTIDE SEQUENCE [LARGE SCALE GENOMIC DNA]</scope>
    <source>
        <strain evidence="9 10">JJ-247</strain>
    </source>
</reference>
<dbReference type="Pfam" id="PF02293">
    <property type="entry name" value="AmiS_UreI"/>
    <property type="match status" value="1"/>
</dbReference>
<organism evidence="9 10">
    <name type="scientific">Mesobacillus zeae</name>
    <dbReference type="NCBI Taxonomy" id="1917180"/>
    <lineage>
        <taxon>Bacteria</taxon>
        <taxon>Bacillati</taxon>
        <taxon>Bacillota</taxon>
        <taxon>Bacilli</taxon>
        <taxon>Bacillales</taxon>
        <taxon>Bacillaceae</taxon>
        <taxon>Mesobacillus</taxon>
    </lineage>
</organism>
<evidence type="ECO:0000256" key="5">
    <source>
        <dbReference type="ARBA" id="ARBA00022692"/>
    </source>
</evidence>
<evidence type="ECO:0000256" key="6">
    <source>
        <dbReference type="ARBA" id="ARBA00022989"/>
    </source>
</evidence>
<evidence type="ECO:0000256" key="8">
    <source>
        <dbReference type="SAM" id="Phobius"/>
    </source>
</evidence>
<dbReference type="AlphaFoldDB" id="A0A398B6I9"/>
<feature type="transmembrane region" description="Helical" evidence="8">
    <location>
        <begin position="87"/>
        <end position="109"/>
    </location>
</feature>
<evidence type="ECO:0000256" key="4">
    <source>
        <dbReference type="ARBA" id="ARBA00022475"/>
    </source>
</evidence>
<sequence length="208" mass="23418">MGDAGLLISGAALFLNSLMLLGKAEEKSVAVFNIFAGFLQVAVPFYLIAVSDQQNWTIYSLATIFLFGFTYLYVGFTLFKGLDGTGLGWYSLWVSIIAVIYAVVSAVHFHDMVNTLTWIMWAFLWFLFFLSMGLGKKIDKYVGRVAFIQSWITLTFPSLLSMTGVWKSPEVITIWIWVSALAISYFIFSAIRFRFIKVTSSQPVLSDD</sequence>
<comment type="similarity">
    <text evidence="2">Belongs to the AmiS/UreI family.</text>
</comment>
<dbReference type="Proteomes" id="UP000265816">
    <property type="component" value="Unassembled WGS sequence"/>
</dbReference>
<evidence type="ECO:0000256" key="7">
    <source>
        <dbReference type="ARBA" id="ARBA00023136"/>
    </source>
</evidence>
<dbReference type="OrthoDB" id="6636366at2"/>
<feature type="transmembrane region" description="Helical" evidence="8">
    <location>
        <begin position="6"/>
        <end position="22"/>
    </location>
</feature>
<comment type="subcellular location">
    <subcellularLocation>
        <location evidence="1">Cell membrane</location>
        <topology evidence="1">Multi-pass membrane protein</topology>
    </subcellularLocation>
</comment>
<evidence type="ECO:0000256" key="2">
    <source>
        <dbReference type="ARBA" id="ARBA00010068"/>
    </source>
</evidence>
<keyword evidence="4" id="KW-1003">Cell membrane</keyword>
<feature type="transmembrane region" description="Helical" evidence="8">
    <location>
        <begin position="146"/>
        <end position="166"/>
    </location>
</feature>
<feature type="transmembrane region" description="Helical" evidence="8">
    <location>
        <begin position="29"/>
        <end position="50"/>
    </location>
</feature>